<evidence type="ECO:0000256" key="10">
    <source>
        <dbReference type="SAM" id="Coils"/>
    </source>
</evidence>
<dbReference type="InterPro" id="IPR005748">
    <property type="entry name" value="DNA_mismatch_repair_MutS"/>
</dbReference>
<evidence type="ECO:0000256" key="4">
    <source>
        <dbReference type="ARBA" id="ARBA00022763"/>
    </source>
</evidence>
<dbReference type="Pfam" id="PF05192">
    <property type="entry name" value="MutS_III"/>
    <property type="match status" value="1"/>
</dbReference>
<keyword evidence="10" id="KW-0175">Coiled coil</keyword>
<dbReference type="SMART" id="SM00534">
    <property type="entry name" value="MUTSac"/>
    <property type="match status" value="1"/>
</dbReference>
<dbReference type="GO" id="GO:0005829">
    <property type="term" value="C:cytosol"/>
    <property type="evidence" value="ECO:0007669"/>
    <property type="project" value="TreeGrafter"/>
</dbReference>
<keyword evidence="6 8" id="KW-0238">DNA-binding</keyword>
<dbReference type="InterPro" id="IPR045076">
    <property type="entry name" value="MutS"/>
</dbReference>
<dbReference type="InterPro" id="IPR007861">
    <property type="entry name" value="DNA_mismatch_repair_MutS_clamp"/>
</dbReference>
<evidence type="ECO:0000256" key="6">
    <source>
        <dbReference type="ARBA" id="ARBA00023125"/>
    </source>
</evidence>
<dbReference type="SMART" id="SM00533">
    <property type="entry name" value="MUTSd"/>
    <property type="match status" value="1"/>
</dbReference>
<dbReference type="Gene3D" id="3.30.420.110">
    <property type="entry name" value="MutS, connector domain"/>
    <property type="match status" value="1"/>
</dbReference>
<dbReference type="GO" id="GO:0003684">
    <property type="term" value="F:damaged DNA binding"/>
    <property type="evidence" value="ECO:0007669"/>
    <property type="project" value="UniProtKB-UniRule"/>
</dbReference>
<dbReference type="GO" id="GO:0030983">
    <property type="term" value="F:mismatched DNA binding"/>
    <property type="evidence" value="ECO:0007669"/>
    <property type="project" value="InterPro"/>
</dbReference>
<keyword evidence="4 8" id="KW-0227">DNA damage</keyword>
<dbReference type="EMBL" id="CP157353">
    <property type="protein sequence ID" value="XBM05784.1"/>
    <property type="molecule type" value="Genomic_DNA"/>
</dbReference>
<dbReference type="FunFam" id="3.40.1170.10:FF:000001">
    <property type="entry name" value="DNA mismatch repair protein MutS"/>
    <property type="match status" value="1"/>
</dbReference>
<dbReference type="InterPro" id="IPR007695">
    <property type="entry name" value="DNA_mismatch_repair_MutS-lik_N"/>
</dbReference>
<dbReference type="SUPFAM" id="SSF53150">
    <property type="entry name" value="DNA repair protein MutS, domain II"/>
    <property type="match status" value="1"/>
</dbReference>
<evidence type="ECO:0000256" key="7">
    <source>
        <dbReference type="ARBA" id="ARBA00023204"/>
    </source>
</evidence>
<evidence type="ECO:0000313" key="12">
    <source>
        <dbReference type="EMBL" id="XBM05784.1"/>
    </source>
</evidence>
<feature type="binding site" evidence="8">
    <location>
        <begin position="600"/>
        <end position="607"/>
    </location>
    <ligand>
        <name>ATP</name>
        <dbReference type="ChEBI" id="CHEBI:30616"/>
    </ligand>
</feature>
<dbReference type="SUPFAM" id="SSF55271">
    <property type="entry name" value="DNA repair protein MutS, domain I"/>
    <property type="match status" value="1"/>
</dbReference>
<dbReference type="InterPro" id="IPR036678">
    <property type="entry name" value="MutS_con_dom_sf"/>
</dbReference>
<dbReference type="Gene3D" id="3.40.1170.10">
    <property type="entry name" value="DNA repair protein MutS, domain I"/>
    <property type="match status" value="1"/>
</dbReference>
<dbReference type="InterPro" id="IPR016151">
    <property type="entry name" value="DNA_mismatch_repair_MutS_N"/>
</dbReference>
<comment type="function">
    <text evidence="8">This protein is involved in the repair of mismatches in DNA. It is possible that it carries out the mismatch recognition step. This protein has a weak ATPase activity.</text>
</comment>
<dbReference type="GO" id="GO:0140664">
    <property type="term" value="F:ATP-dependent DNA damage sensor activity"/>
    <property type="evidence" value="ECO:0007669"/>
    <property type="project" value="InterPro"/>
</dbReference>
<dbReference type="Gene3D" id="3.40.50.300">
    <property type="entry name" value="P-loop containing nucleotide triphosphate hydrolases"/>
    <property type="match status" value="1"/>
</dbReference>
<dbReference type="InterPro" id="IPR007696">
    <property type="entry name" value="DNA_mismatch_repair_MutS_core"/>
</dbReference>
<dbReference type="AlphaFoldDB" id="A0AAU7FPC1"/>
<dbReference type="InterPro" id="IPR027417">
    <property type="entry name" value="P-loop_NTPase"/>
</dbReference>
<dbReference type="PANTHER" id="PTHR11361:SF34">
    <property type="entry name" value="DNA MISMATCH REPAIR PROTEIN MSH1, MITOCHONDRIAL"/>
    <property type="match status" value="1"/>
</dbReference>
<organism evidence="12">
    <name type="scientific">Bacillus sp. BS1807G30</name>
    <dbReference type="NCBI Taxonomy" id="3153756"/>
    <lineage>
        <taxon>Bacteria</taxon>
        <taxon>Bacillati</taxon>
        <taxon>Bacillota</taxon>
        <taxon>Bacilli</taxon>
        <taxon>Bacillales</taxon>
        <taxon>Bacillaceae</taxon>
        <taxon>Bacillus</taxon>
    </lineage>
</organism>
<dbReference type="FunFam" id="1.10.1420.10:FF:000007">
    <property type="entry name" value="DNA mismatch repair protein MutS"/>
    <property type="match status" value="1"/>
</dbReference>
<keyword evidence="5 8" id="KW-0067">ATP-binding</keyword>
<feature type="domain" description="DNA mismatch repair proteins mutS family" evidence="11">
    <location>
        <begin position="674"/>
        <end position="690"/>
    </location>
</feature>
<evidence type="ECO:0000259" key="11">
    <source>
        <dbReference type="PROSITE" id="PS00486"/>
    </source>
</evidence>
<protein>
    <recommendedName>
        <fullName evidence="2 8">DNA mismatch repair protein MutS</fullName>
    </recommendedName>
</protein>
<keyword evidence="3 8" id="KW-0547">Nucleotide-binding</keyword>
<reference evidence="12" key="1">
    <citation type="submission" date="2024-05" db="EMBL/GenBank/DDBJ databases">
        <authorList>
            <person name="Liu Z."/>
        </authorList>
    </citation>
    <scope>NUCLEOTIDE SEQUENCE</scope>
    <source>
        <strain evidence="12">BS1807G30</strain>
    </source>
</reference>
<dbReference type="SUPFAM" id="SSF48334">
    <property type="entry name" value="DNA repair protein MutS, domain III"/>
    <property type="match status" value="1"/>
</dbReference>
<evidence type="ECO:0000256" key="3">
    <source>
        <dbReference type="ARBA" id="ARBA00022741"/>
    </source>
</evidence>
<dbReference type="PROSITE" id="PS00486">
    <property type="entry name" value="DNA_MISMATCH_REPAIR_2"/>
    <property type="match status" value="1"/>
</dbReference>
<dbReference type="PIRSF" id="PIRSF037677">
    <property type="entry name" value="DNA_mis_repair_Msh6"/>
    <property type="match status" value="1"/>
</dbReference>
<accession>A0AAU7FPC1</accession>
<dbReference type="InterPro" id="IPR000432">
    <property type="entry name" value="DNA_mismatch_repair_MutS_C"/>
</dbReference>
<feature type="coiled-coil region" evidence="10">
    <location>
        <begin position="492"/>
        <end position="519"/>
    </location>
</feature>
<dbReference type="CDD" id="cd03284">
    <property type="entry name" value="ABC_MutS1"/>
    <property type="match status" value="1"/>
</dbReference>
<dbReference type="InterPro" id="IPR017261">
    <property type="entry name" value="DNA_mismatch_repair_MutS/MSH"/>
</dbReference>
<name>A0AAU7FPC1_9BACI</name>
<dbReference type="GO" id="GO:0006298">
    <property type="term" value="P:mismatch repair"/>
    <property type="evidence" value="ECO:0007669"/>
    <property type="project" value="UniProtKB-UniRule"/>
</dbReference>
<dbReference type="Pfam" id="PF05190">
    <property type="entry name" value="MutS_IV"/>
    <property type="match status" value="1"/>
</dbReference>
<dbReference type="InterPro" id="IPR036187">
    <property type="entry name" value="DNA_mismatch_repair_MutS_sf"/>
</dbReference>
<evidence type="ECO:0000256" key="1">
    <source>
        <dbReference type="ARBA" id="ARBA00006271"/>
    </source>
</evidence>
<evidence type="ECO:0000256" key="5">
    <source>
        <dbReference type="ARBA" id="ARBA00022840"/>
    </source>
</evidence>
<gene>
    <name evidence="8 12" type="primary">mutS</name>
    <name evidence="12" type="ORF">ABG082_08465</name>
</gene>
<dbReference type="PANTHER" id="PTHR11361">
    <property type="entry name" value="DNA MISMATCH REPAIR PROTEIN MUTS FAMILY MEMBER"/>
    <property type="match status" value="1"/>
</dbReference>
<dbReference type="Gene3D" id="1.10.1420.10">
    <property type="match status" value="2"/>
</dbReference>
<evidence type="ECO:0000256" key="9">
    <source>
        <dbReference type="RuleBase" id="RU003756"/>
    </source>
</evidence>
<keyword evidence="7 8" id="KW-0234">DNA repair</keyword>
<dbReference type="RefSeq" id="WP_348936763.1">
    <property type="nucleotide sequence ID" value="NZ_CP157353.1"/>
</dbReference>
<comment type="similarity">
    <text evidence="1 8 9">Belongs to the DNA mismatch repair MutS family.</text>
</comment>
<dbReference type="GO" id="GO:0005524">
    <property type="term" value="F:ATP binding"/>
    <property type="evidence" value="ECO:0007669"/>
    <property type="project" value="UniProtKB-UniRule"/>
</dbReference>
<dbReference type="Pfam" id="PF01624">
    <property type="entry name" value="MutS_I"/>
    <property type="match status" value="1"/>
</dbReference>
<dbReference type="Pfam" id="PF00488">
    <property type="entry name" value="MutS_V"/>
    <property type="match status" value="1"/>
</dbReference>
<dbReference type="NCBIfam" id="TIGR01070">
    <property type="entry name" value="mutS1"/>
    <property type="match status" value="1"/>
</dbReference>
<dbReference type="HAMAP" id="MF_00096">
    <property type="entry name" value="MutS"/>
    <property type="match status" value="1"/>
</dbReference>
<evidence type="ECO:0000256" key="2">
    <source>
        <dbReference type="ARBA" id="ARBA00021982"/>
    </source>
</evidence>
<dbReference type="InterPro" id="IPR007860">
    <property type="entry name" value="DNA_mmatch_repair_MutS_con_dom"/>
</dbReference>
<proteinExistence type="inferred from homology"/>
<dbReference type="Pfam" id="PF05188">
    <property type="entry name" value="MutS_II"/>
    <property type="match status" value="1"/>
</dbReference>
<evidence type="ECO:0000256" key="8">
    <source>
        <dbReference type="HAMAP-Rule" id="MF_00096"/>
    </source>
</evidence>
<sequence>MASYTPMIQQYLKIKADYQDAFLFFRLGDFYEMFFDDAKEAAQELEITLTSRDGGTIPMCGVPYHSASAYIEQLIEKGYKVAICEQVEDPKTAKGVVKREVVQLITPGTVMDGKGLNENENNFIASVSSFQNGYGLALSDLSTGENMVAFIERLDEVVSEIYSVGAKEIVVSKQLDEETVKTLKERCQATISYEDSAELIDEAERLVAHLDEHLKIAFLTLYAYLRRTQKRSLDHLQQVQVFQLEQTMKIDLYSKRNLELTETIRSKSKKGSLLWLLDETKTAMGGRLLKQWIDRPLIRLSQIKERQEMVQILMEHFFEREDLRERLKQVYDLERLAGRVAFGNVNARDLIQLKESLKQVPAIKELVHSLPEEMAKSRANDIDPCGDLLDLLEDALYENPPMTLKEGNLIKDGYNAKLDEYRDASRNGKDWIARLEQQEREYTGIRSLKVGFNKVFGYYIEVTRANTHLLEEGRYERKQTLANAERYITPELKEKEALILEAESNISELEYELFSALREQVKAYIPRLQLLAKQMSEFDALQCFATVSEKRRYVCPEFSADEVEVIDGRHPVVEKVMDHQEYVPNDCQMGKGRQTLLITGPNMSGKSTYMRQMALISILAQIGCFVPASKATLPIFDQIFTRIGAADDLISGQSTFMVEMLEAKNAMVHATKNSLILFDEIGRGTSTYDGMALAQAIIEFVHDHIGAKTLFSTHYHELTVLESQLSELKNVHVRAEEHEGTVVFLHQIKEGAADKSYGIHVAQLAELPDAIIDRAQTILTELESGSHEVIPRVSKAPKKEMAEEKQQLSFFEVEEKPQTKPVLKNKDQAVIEELKSFNLMDMTPLEAMTKLYELQKKL</sequence>
<dbReference type="NCBIfam" id="NF003810">
    <property type="entry name" value="PRK05399.1"/>
    <property type="match status" value="1"/>
</dbReference>
<dbReference type="SUPFAM" id="SSF52540">
    <property type="entry name" value="P-loop containing nucleoside triphosphate hydrolases"/>
    <property type="match status" value="1"/>
</dbReference>
<dbReference type="FunFam" id="3.40.50.300:FF:000896">
    <property type="entry name" value="DNA mismatch repair protein MutS"/>
    <property type="match status" value="1"/>
</dbReference>